<dbReference type="HOGENOM" id="CLU_106166_0_0_0"/>
<dbReference type="EMBL" id="CP010028">
    <property type="protein sequence ID" value="AIZ44824.1"/>
    <property type="molecule type" value="Genomic_DNA"/>
</dbReference>
<evidence type="ECO:0000256" key="1">
    <source>
        <dbReference type="ARBA" id="ARBA00004651"/>
    </source>
</evidence>
<feature type="domain" description="DUF2179" evidence="7">
    <location>
        <begin position="120"/>
        <end position="167"/>
    </location>
</feature>
<organism evidence="9 10">
    <name type="scientific">Deinococcus radiopugnans</name>
    <dbReference type="NCBI Taxonomy" id="57497"/>
    <lineage>
        <taxon>Bacteria</taxon>
        <taxon>Thermotogati</taxon>
        <taxon>Deinococcota</taxon>
        <taxon>Deinococci</taxon>
        <taxon>Deinococcales</taxon>
        <taxon>Deinococcaceae</taxon>
        <taxon>Deinococcus</taxon>
    </lineage>
</organism>
<evidence type="ECO:0000256" key="5">
    <source>
        <dbReference type="ARBA" id="ARBA00023136"/>
    </source>
</evidence>
<evidence type="ECO:0000259" key="8">
    <source>
        <dbReference type="Pfam" id="PF18955"/>
    </source>
</evidence>
<keyword evidence="2" id="KW-1003">Cell membrane</keyword>
<proteinExistence type="predicted"/>
<dbReference type="NCBIfam" id="NF003191">
    <property type="entry name" value="PRK04164.1-2"/>
    <property type="match status" value="1"/>
</dbReference>
<reference evidence="10" key="1">
    <citation type="submission" date="2014-11" db="EMBL/GenBank/DDBJ databases">
        <title>Hymenobacter sp. DG25B genome submission.</title>
        <authorList>
            <person name="Jung H.-Y."/>
            <person name="Kim M.K."/>
            <person name="Srinivasan S."/>
            <person name="Lim S."/>
        </authorList>
    </citation>
    <scope>NUCLEOTIDE SEQUENCE [LARGE SCALE GENOMIC DNA]</scope>
    <source>
        <strain evidence="10">DY59</strain>
    </source>
</reference>
<evidence type="ECO:0000313" key="9">
    <source>
        <dbReference type="EMBL" id="AIZ44824.1"/>
    </source>
</evidence>
<comment type="subcellular location">
    <subcellularLocation>
        <location evidence="1">Cell membrane</location>
        <topology evidence="1">Multi-pass membrane protein</topology>
    </subcellularLocation>
</comment>
<keyword evidence="5 6" id="KW-0472">Membrane</keyword>
<protein>
    <submittedName>
        <fullName evidence="9">Uncharacterized protein</fullName>
    </submittedName>
</protein>
<dbReference type="Pfam" id="PF18955">
    <property type="entry name" value="DUF5698"/>
    <property type="match status" value="1"/>
</dbReference>
<evidence type="ECO:0000256" key="2">
    <source>
        <dbReference type="ARBA" id="ARBA00022475"/>
    </source>
</evidence>
<dbReference type="PANTHER" id="PTHR40060">
    <property type="entry name" value="UPF0316 PROTEIN YEBE"/>
    <property type="match status" value="1"/>
</dbReference>
<evidence type="ECO:0000256" key="6">
    <source>
        <dbReference type="SAM" id="Phobius"/>
    </source>
</evidence>
<keyword evidence="3 6" id="KW-0812">Transmembrane</keyword>
<evidence type="ECO:0000313" key="10">
    <source>
        <dbReference type="Proteomes" id="UP000030634"/>
    </source>
</evidence>
<evidence type="ECO:0000259" key="7">
    <source>
        <dbReference type="Pfam" id="PF10035"/>
    </source>
</evidence>
<dbReference type="KEGG" id="dsw:QR90_06515"/>
<dbReference type="PANTHER" id="PTHR40060:SF1">
    <property type="entry name" value="UPF0316 PROTEIN YEBE"/>
    <property type="match status" value="1"/>
</dbReference>
<dbReference type="RefSeq" id="WP_039683189.1">
    <property type="nucleotide sequence ID" value="NZ_CP010028.1"/>
</dbReference>
<evidence type="ECO:0000256" key="3">
    <source>
        <dbReference type="ARBA" id="ARBA00022692"/>
    </source>
</evidence>
<dbReference type="InterPro" id="IPR022930">
    <property type="entry name" value="UPF0316"/>
</dbReference>
<dbReference type="CDD" id="cd16381">
    <property type="entry name" value="YitT_C_like_1"/>
    <property type="match status" value="1"/>
</dbReference>
<dbReference type="Pfam" id="PF10035">
    <property type="entry name" value="DUF2179"/>
    <property type="match status" value="1"/>
</dbReference>
<dbReference type="STRING" id="1182571.QR90_06515"/>
<keyword evidence="4 6" id="KW-1133">Transmembrane helix</keyword>
<dbReference type="GO" id="GO:0005886">
    <property type="term" value="C:plasma membrane"/>
    <property type="evidence" value="ECO:0007669"/>
    <property type="project" value="UniProtKB-SubCell"/>
</dbReference>
<feature type="domain" description="DUF5698" evidence="8">
    <location>
        <begin position="28"/>
        <end position="84"/>
    </location>
</feature>
<feature type="transmembrane region" description="Helical" evidence="6">
    <location>
        <begin position="6"/>
        <end position="29"/>
    </location>
</feature>
<accession>A0A0A7KHZ5</accession>
<sequence>MFDALTADALLGALLIFSLRIVDVSLGTLRIGMLVRGRRTAAGALSFFESLIWLMAAAKVLSTLDSPLQFIAYAGGYASGTMLGANIERWLAVGKVVLRVIVPVSAPDVQAALRDAGFYVTTVNASGRDGEVRVMFSVIARKRMKQAFRVIETTYAKAFITVEEVTTAQLQDTVTRQEGQVFRRLRMMRK</sequence>
<gene>
    <name evidence="9" type="ORF">QR90_06515</name>
</gene>
<evidence type="ECO:0000256" key="4">
    <source>
        <dbReference type="ARBA" id="ARBA00022989"/>
    </source>
</evidence>
<dbReference type="Proteomes" id="UP000030634">
    <property type="component" value="Chromosome"/>
</dbReference>
<name>A0A0A7KHZ5_9DEIO</name>
<dbReference type="InterPro" id="IPR044035">
    <property type="entry name" value="DUF5698"/>
</dbReference>
<dbReference type="AlphaFoldDB" id="A0A0A7KHZ5"/>
<dbReference type="InterPro" id="IPR019264">
    <property type="entry name" value="DUF2179"/>
</dbReference>